<sequence>MKSHSNNFCQDGLEDRSRLGETNMDELLQVRDKFITGGESSQKERFIIAIMALAGSEFMFEETRNCVLQRKAFGKGIRSTEKGGGHTAARRVWLHLGFRGCPRSAHVRWHQRDHERADCTHHYWTQVNRMVVCFAETEGNSVKYL</sequence>
<protein>
    <submittedName>
        <fullName evidence="1">Uncharacterized protein</fullName>
    </submittedName>
</protein>
<comment type="caution">
    <text evidence="1">The sequence shown here is derived from an EMBL/GenBank/DDBJ whole genome shotgun (WGS) entry which is preliminary data.</text>
</comment>
<reference evidence="1" key="1">
    <citation type="submission" date="2023-03" db="EMBL/GenBank/DDBJ databases">
        <title>Electrophorus voltai genome.</title>
        <authorList>
            <person name="Bian C."/>
        </authorList>
    </citation>
    <scope>NUCLEOTIDE SEQUENCE</scope>
    <source>
        <strain evidence="1">CB-2022</strain>
        <tissue evidence="1">Muscle</tissue>
    </source>
</reference>
<dbReference type="EMBL" id="JAROKS010000026">
    <property type="protein sequence ID" value="KAK1785256.1"/>
    <property type="molecule type" value="Genomic_DNA"/>
</dbReference>
<dbReference type="AlphaFoldDB" id="A0AAD8YR32"/>
<evidence type="ECO:0000313" key="1">
    <source>
        <dbReference type="EMBL" id="KAK1785256.1"/>
    </source>
</evidence>
<dbReference type="Proteomes" id="UP001239994">
    <property type="component" value="Unassembled WGS sequence"/>
</dbReference>
<name>A0AAD8YR32_9TELE</name>
<organism evidence="1 2">
    <name type="scientific">Electrophorus voltai</name>
    <dbReference type="NCBI Taxonomy" id="2609070"/>
    <lineage>
        <taxon>Eukaryota</taxon>
        <taxon>Metazoa</taxon>
        <taxon>Chordata</taxon>
        <taxon>Craniata</taxon>
        <taxon>Vertebrata</taxon>
        <taxon>Euteleostomi</taxon>
        <taxon>Actinopterygii</taxon>
        <taxon>Neopterygii</taxon>
        <taxon>Teleostei</taxon>
        <taxon>Ostariophysi</taxon>
        <taxon>Gymnotiformes</taxon>
        <taxon>Gymnotoidei</taxon>
        <taxon>Gymnotidae</taxon>
        <taxon>Electrophorus</taxon>
    </lineage>
</organism>
<gene>
    <name evidence="1" type="ORF">P4O66_018646</name>
</gene>
<evidence type="ECO:0000313" key="2">
    <source>
        <dbReference type="Proteomes" id="UP001239994"/>
    </source>
</evidence>
<accession>A0AAD8YR32</accession>
<keyword evidence="2" id="KW-1185">Reference proteome</keyword>
<proteinExistence type="predicted"/>